<dbReference type="AlphaFoldDB" id="A0A430JHF9"/>
<dbReference type="Proteomes" id="UP000276128">
    <property type="component" value="Unassembled WGS sequence"/>
</dbReference>
<evidence type="ECO:0000313" key="2">
    <source>
        <dbReference type="Proteomes" id="UP000276128"/>
    </source>
</evidence>
<dbReference type="OrthoDB" id="2678750at2"/>
<proteinExistence type="predicted"/>
<keyword evidence="2" id="KW-1185">Reference proteome</keyword>
<gene>
    <name evidence="1" type="ORF">EJQ19_07170</name>
</gene>
<accession>A0A430JHF9</accession>
<organism evidence="1 2">
    <name type="scientific">Paenibacillus whitsoniae</name>
    <dbReference type="NCBI Taxonomy" id="2496558"/>
    <lineage>
        <taxon>Bacteria</taxon>
        <taxon>Bacillati</taxon>
        <taxon>Bacillota</taxon>
        <taxon>Bacilli</taxon>
        <taxon>Bacillales</taxon>
        <taxon>Paenibacillaceae</taxon>
        <taxon>Paenibacillus</taxon>
    </lineage>
</organism>
<evidence type="ECO:0000313" key="1">
    <source>
        <dbReference type="EMBL" id="RTE10440.1"/>
    </source>
</evidence>
<dbReference type="RefSeq" id="WP_126140522.1">
    <property type="nucleotide sequence ID" value="NZ_RXHU01000018.1"/>
</dbReference>
<reference evidence="1 2" key="1">
    <citation type="submission" date="2018-12" db="EMBL/GenBank/DDBJ databases">
        <title>Bacillus ochoae sp. nov., Paenibacillus whitsoniae sp. nov., Paenibacillus spiritus sp. nov. Isolated from the Mars Exploration Rover during spacecraft assembly.</title>
        <authorList>
            <person name="Seuylemezian A."/>
            <person name="Vaishampayan P."/>
        </authorList>
    </citation>
    <scope>NUCLEOTIDE SEQUENCE [LARGE SCALE GENOMIC DNA]</scope>
    <source>
        <strain evidence="1 2">MER 54</strain>
    </source>
</reference>
<protein>
    <submittedName>
        <fullName evidence="1">DUF2487 family protein</fullName>
    </submittedName>
</protein>
<dbReference type="EMBL" id="RXHU01000018">
    <property type="protein sequence ID" value="RTE10440.1"/>
    <property type="molecule type" value="Genomic_DNA"/>
</dbReference>
<dbReference type="Pfam" id="PF10673">
    <property type="entry name" value="DUF2487"/>
    <property type="match status" value="1"/>
</dbReference>
<sequence length="143" mass="16067">MKFHEVDAVQWPELKPYLDTCLLPVTGLAGSEGPLGATQALERLQDALDMIEAPYKGRVVTYPTLHYITGVNANEQAEALAEQIKASGFKHVIVLTLLTEAAEWETEHIDLLIALDWTQWVSEAELVRSSISQHIQRLWYPVD</sequence>
<dbReference type="InterPro" id="IPR019615">
    <property type="entry name" value="DUF2487"/>
</dbReference>
<comment type="caution">
    <text evidence="1">The sequence shown here is derived from an EMBL/GenBank/DDBJ whole genome shotgun (WGS) entry which is preliminary data.</text>
</comment>
<name>A0A430JHF9_9BACL</name>